<evidence type="ECO:0000313" key="2">
    <source>
        <dbReference type="Proteomes" id="UP000201613"/>
    </source>
</evidence>
<dbReference type="AlphaFoldDB" id="A0A238LG90"/>
<gene>
    <name evidence="1" type="ORF">LOM8899_02576</name>
</gene>
<reference evidence="2" key="1">
    <citation type="submission" date="2017-05" db="EMBL/GenBank/DDBJ databases">
        <authorList>
            <person name="Rodrigo-Torres L."/>
            <person name="Arahal R. D."/>
            <person name="Lucena T."/>
        </authorList>
    </citation>
    <scope>NUCLEOTIDE SEQUENCE [LARGE SCALE GENOMIC DNA]</scope>
    <source>
        <strain evidence="2">CECT 8899</strain>
    </source>
</reference>
<sequence>MSDVTLTKTHILEGVWEGVLARSGGGDWQPGIAVLHEGKPLSTVDVTELEPGRWQIRVSIPPETISDGLQTFVVTDAATGEKLETFALLAGEALSHDIRAEISLLRAELDMLKRAFRRHCLETMG</sequence>
<evidence type="ECO:0000313" key="1">
    <source>
        <dbReference type="EMBL" id="SMY08425.1"/>
    </source>
</evidence>
<dbReference type="RefSeq" id="WP_093992591.1">
    <property type="nucleotide sequence ID" value="NZ_FXZK01000004.1"/>
</dbReference>
<dbReference type="Proteomes" id="UP000201613">
    <property type="component" value="Unassembled WGS sequence"/>
</dbReference>
<dbReference type="OrthoDB" id="7772846at2"/>
<protein>
    <submittedName>
        <fullName evidence="1">Uncharacterized protein</fullName>
    </submittedName>
</protein>
<name>A0A238LG90_9RHOB</name>
<accession>A0A238LG90</accession>
<dbReference type="EMBL" id="FXZK01000004">
    <property type="protein sequence ID" value="SMY08425.1"/>
    <property type="molecule type" value="Genomic_DNA"/>
</dbReference>
<organism evidence="1 2">
    <name type="scientific">Flavimaricola marinus</name>
    <dbReference type="NCBI Taxonomy" id="1819565"/>
    <lineage>
        <taxon>Bacteria</taxon>
        <taxon>Pseudomonadati</taxon>
        <taxon>Pseudomonadota</taxon>
        <taxon>Alphaproteobacteria</taxon>
        <taxon>Rhodobacterales</taxon>
        <taxon>Paracoccaceae</taxon>
        <taxon>Flavimaricola</taxon>
    </lineage>
</organism>
<proteinExistence type="predicted"/>
<keyword evidence="2" id="KW-1185">Reference proteome</keyword>